<keyword evidence="3" id="KW-1185">Reference proteome</keyword>
<evidence type="ECO:0000256" key="1">
    <source>
        <dbReference type="SAM" id="MobiDB-lite"/>
    </source>
</evidence>
<dbReference type="EMBL" id="BAAAZA010000035">
    <property type="protein sequence ID" value="GAA3895783.1"/>
    <property type="molecule type" value="Genomic_DNA"/>
</dbReference>
<evidence type="ECO:0000313" key="3">
    <source>
        <dbReference type="Proteomes" id="UP001501563"/>
    </source>
</evidence>
<dbReference type="RefSeq" id="WP_345553551.1">
    <property type="nucleotide sequence ID" value="NZ_BAAAZA010000035.1"/>
</dbReference>
<name>A0ABP7L6A2_9ACTN</name>
<comment type="caution">
    <text evidence="2">The sequence shown here is derived from an EMBL/GenBank/DDBJ whole genome shotgun (WGS) entry which is preliminary data.</text>
</comment>
<proteinExistence type="predicted"/>
<gene>
    <name evidence="2" type="ORF">GCM10022207_74980</name>
</gene>
<reference evidence="3" key="1">
    <citation type="journal article" date="2019" name="Int. J. Syst. Evol. Microbiol.">
        <title>The Global Catalogue of Microorganisms (GCM) 10K type strain sequencing project: providing services to taxonomists for standard genome sequencing and annotation.</title>
        <authorList>
            <consortium name="The Broad Institute Genomics Platform"/>
            <consortium name="The Broad Institute Genome Sequencing Center for Infectious Disease"/>
            <person name="Wu L."/>
            <person name="Ma J."/>
        </authorList>
    </citation>
    <scope>NUCLEOTIDE SEQUENCE [LARGE SCALE GENOMIC DNA]</scope>
    <source>
        <strain evidence="3">JCM 16578</strain>
    </source>
</reference>
<evidence type="ECO:0000313" key="2">
    <source>
        <dbReference type="EMBL" id="GAA3895783.1"/>
    </source>
</evidence>
<protein>
    <submittedName>
        <fullName evidence="2">Uncharacterized protein</fullName>
    </submittedName>
</protein>
<organism evidence="2 3">
    <name type="scientific">Streptomyces lannensis</name>
    <dbReference type="NCBI Taxonomy" id="766498"/>
    <lineage>
        <taxon>Bacteria</taxon>
        <taxon>Bacillati</taxon>
        <taxon>Actinomycetota</taxon>
        <taxon>Actinomycetes</taxon>
        <taxon>Kitasatosporales</taxon>
        <taxon>Streptomycetaceae</taxon>
        <taxon>Streptomyces</taxon>
    </lineage>
</organism>
<feature type="region of interest" description="Disordered" evidence="1">
    <location>
        <begin position="275"/>
        <end position="297"/>
    </location>
</feature>
<accession>A0ABP7L6A2</accession>
<dbReference type="Proteomes" id="UP001501563">
    <property type="component" value="Unassembled WGS sequence"/>
</dbReference>
<sequence length="297" mass="32679">MKEASLHQGHATIEEIRKALGGDCEWVTRRLLKRKGKQFPAREDIARWHEEPPDWFLLEKQKRSSAKAKNQAGKVAIVCPGCGFSIEVKPTTARHQKDWEGLYCGRGACDYEPPRSAGMVTVIGHNAVGSFTGWRHEFPSDEQIASFTKARDLAAAALAIQPGSPVQLTLNNLVAPAGTGHHLVTFSNGWSTGVTIGKDGSVEIENPLVAAGLHRTVHDRNELGITVRTFTHAISHTAANGTQIPVKELRCWYLVDGTFHPLTEEQTFEAHCIDHESGEPIPPEPGVRYRDAYPVDN</sequence>
<feature type="compositionally biased region" description="Basic and acidic residues" evidence="1">
    <location>
        <begin position="287"/>
        <end position="297"/>
    </location>
</feature>